<feature type="domain" description="Carrier" evidence="8">
    <location>
        <begin position="2391"/>
        <end position="2468"/>
    </location>
</feature>
<dbReference type="SUPFAM" id="SSF56801">
    <property type="entry name" value="Acetyl-CoA synthetase-like"/>
    <property type="match status" value="2"/>
</dbReference>
<dbReference type="GO" id="GO:0043041">
    <property type="term" value="P:amino acid activation for nonribosomal peptide biosynthetic process"/>
    <property type="evidence" value="ECO:0007669"/>
    <property type="project" value="TreeGrafter"/>
</dbReference>
<dbReference type="Proteomes" id="UP001297422">
    <property type="component" value="Unassembled WGS sequence"/>
</dbReference>
<dbReference type="InterPro" id="IPR000873">
    <property type="entry name" value="AMP-dep_synth/lig_dom"/>
</dbReference>
<evidence type="ECO:0000256" key="7">
    <source>
        <dbReference type="ARBA" id="ARBA00023194"/>
    </source>
</evidence>
<dbReference type="NCBIfam" id="TIGR01733">
    <property type="entry name" value="AA-adenyl-dom"/>
    <property type="match status" value="2"/>
</dbReference>
<dbReference type="SUPFAM" id="SSF47336">
    <property type="entry name" value="ACP-like"/>
    <property type="match status" value="2"/>
</dbReference>
<dbReference type="InterPro" id="IPR020806">
    <property type="entry name" value="PKS_PP-bd"/>
</dbReference>
<dbReference type="Pfam" id="PF00501">
    <property type="entry name" value="AMP-binding"/>
    <property type="match status" value="2"/>
</dbReference>
<dbReference type="InterPro" id="IPR020845">
    <property type="entry name" value="AMP-binding_CS"/>
</dbReference>
<reference evidence="9" key="1">
    <citation type="submission" date="2021-10" db="EMBL/GenBank/DDBJ databases">
        <title>Collection of gut derived symbiotic bacterial strains cultured from healthy donors.</title>
        <authorList>
            <person name="Lin H."/>
            <person name="Littmann E."/>
            <person name="Claire K."/>
            <person name="Pamer E."/>
        </authorList>
    </citation>
    <scope>NUCLEOTIDE SEQUENCE</scope>
    <source>
        <strain evidence="9">MSK.23.4</strain>
    </source>
</reference>
<keyword evidence="3" id="KW-0596">Phosphopantetheine</keyword>
<proteinExistence type="predicted"/>
<dbReference type="SUPFAM" id="SSF52777">
    <property type="entry name" value="CoA-dependent acyltransferases"/>
    <property type="match status" value="4"/>
</dbReference>
<evidence type="ECO:0000313" key="10">
    <source>
        <dbReference type="Proteomes" id="UP001297422"/>
    </source>
</evidence>
<dbReference type="FunFam" id="3.30.559.10:FF:000023">
    <property type="entry name" value="Non-ribosomal peptide synthetase"/>
    <property type="match status" value="1"/>
</dbReference>
<dbReference type="PANTHER" id="PTHR45527">
    <property type="entry name" value="NONRIBOSOMAL PEPTIDE SYNTHETASE"/>
    <property type="match status" value="1"/>
</dbReference>
<dbReference type="InterPro" id="IPR010071">
    <property type="entry name" value="AA_adenyl_dom"/>
</dbReference>
<evidence type="ECO:0000256" key="5">
    <source>
        <dbReference type="ARBA" id="ARBA00022598"/>
    </source>
</evidence>
<evidence type="ECO:0000256" key="2">
    <source>
        <dbReference type="ARBA" id="ARBA00004924"/>
    </source>
</evidence>
<evidence type="ECO:0000256" key="1">
    <source>
        <dbReference type="ARBA" id="ARBA00001957"/>
    </source>
</evidence>
<dbReference type="InterPro" id="IPR006162">
    <property type="entry name" value="Ppantetheine_attach_site"/>
</dbReference>
<keyword evidence="6" id="KW-0677">Repeat</keyword>
<dbReference type="Gene3D" id="3.40.50.150">
    <property type="entry name" value="Vaccinia Virus protein VP39"/>
    <property type="match status" value="1"/>
</dbReference>
<dbReference type="Pfam" id="PF08242">
    <property type="entry name" value="Methyltransf_12"/>
    <property type="match status" value="1"/>
</dbReference>
<dbReference type="SUPFAM" id="SSF53335">
    <property type="entry name" value="S-adenosyl-L-methionine-dependent methyltransferases"/>
    <property type="match status" value="1"/>
</dbReference>
<dbReference type="GO" id="GO:0017000">
    <property type="term" value="P:antibiotic biosynthetic process"/>
    <property type="evidence" value="ECO:0007669"/>
    <property type="project" value="UniProtKB-KW"/>
</dbReference>
<dbReference type="Gene3D" id="3.40.50.12780">
    <property type="entry name" value="N-terminal domain of ligase-like"/>
    <property type="match status" value="2"/>
</dbReference>
<accession>A0AAJ1B1U2</accession>
<evidence type="ECO:0000259" key="8">
    <source>
        <dbReference type="PROSITE" id="PS50075"/>
    </source>
</evidence>
<dbReference type="EMBL" id="JAJBNC010000039">
    <property type="protein sequence ID" value="MCB5495376.1"/>
    <property type="molecule type" value="Genomic_DNA"/>
</dbReference>
<dbReference type="InterPro" id="IPR023213">
    <property type="entry name" value="CAT-like_dom_sf"/>
</dbReference>
<dbReference type="GO" id="GO:0008610">
    <property type="term" value="P:lipid biosynthetic process"/>
    <property type="evidence" value="ECO:0007669"/>
    <property type="project" value="UniProtKB-ARBA"/>
</dbReference>
<evidence type="ECO:0000313" key="9">
    <source>
        <dbReference type="EMBL" id="MCB5495376.1"/>
    </source>
</evidence>
<dbReference type="InterPro" id="IPR045851">
    <property type="entry name" value="AMP-bd_C_sf"/>
</dbReference>
<name>A0AAJ1B1U2_MEDGN</name>
<dbReference type="Pfam" id="PF00668">
    <property type="entry name" value="Condensation"/>
    <property type="match status" value="2"/>
</dbReference>
<evidence type="ECO:0000256" key="6">
    <source>
        <dbReference type="ARBA" id="ARBA00022737"/>
    </source>
</evidence>
<comment type="caution">
    <text evidence="9">The sequence shown here is derived from an EMBL/GenBank/DDBJ whole genome shotgun (WGS) entry which is preliminary data.</text>
</comment>
<dbReference type="InterPro" id="IPR013217">
    <property type="entry name" value="Methyltransf_12"/>
</dbReference>
<dbReference type="InterPro" id="IPR025110">
    <property type="entry name" value="AMP-bd_C"/>
</dbReference>
<dbReference type="RefSeq" id="WP_173880138.1">
    <property type="nucleotide sequence ID" value="NZ_JAAIMT010000045.1"/>
</dbReference>
<dbReference type="Gene3D" id="3.30.300.30">
    <property type="match status" value="3"/>
</dbReference>
<protein>
    <submittedName>
        <fullName evidence="9">Amino acid adenylation domain-containing protein</fullName>
    </submittedName>
</protein>
<dbReference type="PROSITE" id="PS00012">
    <property type="entry name" value="PHOSPHOPANTETHEINE"/>
    <property type="match status" value="1"/>
</dbReference>
<dbReference type="Gene3D" id="3.30.559.30">
    <property type="entry name" value="Nonribosomal peptide synthetase, condensation domain"/>
    <property type="match status" value="2"/>
</dbReference>
<comment type="cofactor">
    <cofactor evidence="1">
        <name>pantetheine 4'-phosphate</name>
        <dbReference type="ChEBI" id="CHEBI:47942"/>
    </cofactor>
</comment>
<evidence type="ECO:0000256" key="3">
    <source>
        <dbReference type="ARBA" id="ARBA00022450"/>
    </source>
</evidence>
<dbReference type="Gene3D" id="1.10.1200.10">
    <property type="entry name" value="ACP-like"/>
    <property type="match status" value="2"/>
</dbReference>
<keyword evidence="7" id="KW-0045">Antibiotic biosynthesis</keyword>
<comment type="pathway">
    <text evidence="2">Siderophore biosynthesis.</text>
</comment>
<dbReference type="InterPro" id="IPR001242">
    <property type="entry name" value="Condensation_dom"/>
</dbReference>
<gene>
    <name evidence="9" type="ORF">LIQ10_16815</name>
</gene>
<sequence length="2473" mass="283723">MSNIKKLPLTDVQFAYMFGRNSSIYLGGIATHFYAEFDTKLNPKRFEEALNKVIQRQEMLRAYICKDGTQVIMEEVPYYEVEYTDLSKLTEEEKTKEIESYRAQNSNRIIPLDTWPMFGFKFFRKDEESSVLAVDIDMMIVDGMSTELLIHQVMQYYNGEAVEPTIEVCFSDYMELEKQKREKMEAVDKEFWMQNIQNFTAGPFIEKVQKDAPDIPYFYSLENVIEAEKWSAVERKLRKQRILPTIYLLTAYARMVSAWTNNEKLTINMTVSDRNNGYGKNFNETIGDFTKILPVDFDFTESEDLITTAKKTQNKIAEYKKHLNCNITSFAREVALKDQMEDKAAFPFVFTSMMFDLAKEGWNEIGDMVYQVSQTPQLLLDNQITLKNGALVIHWDYPMQYWTKERLEKMQKYYLDLVLDGASTVLEDETNAFLKKYNNTSRDWEYTSALELFERQAEENPDNTAVLTENSEISYEELDFMANQEAHYLVETYGMERGYLIEGERNYRTIVHMLAVLKTNGYYVPIATRLPENRKNYILEKSNGVTVLDDEFYSRERIDDYSEEPIPRKDNDAKDLMYVIYTSGTTGNPKGVAITNEALMNTVNDINERFQVTEEDQIIGISSFGFDLSVYDVFGALTSGASLLLHDKQENIYGMLDKLKHFQVSIWNTVPALMKILVQELDEDYVNERLRLVMLSGDWIPTDLPEMIRKKFPNAQIISLGGATEAAIWSIYYPIHEVAKDWSSIPYGYPLANQTMYVLGYNGMPVPVGVEGDIFIGGAGVAVGYQNDPEKTAEAFIDHPMYGKIYRTGDRGVFSPEGYMIFRGRRDTQVKINGNRVELGEIENCLKRQDSVLNAVAQVATEDNGSKHLFAYYVPTDGSPCDLKWIENTASVQEQAVDAVSDETPDYLTIDEYKEISEALEAVSTAVINNAFYRLNFFTEKEHIYSLDKLFEKNCIVEKYNKLIYQWAETLEGLGNIEKVSSGVYICKNPIQEIDVDAMYKEIMTKRGVEYWGGSFEFLTLCNKNVEEILRADVNPLTILFPDGDMQRAENIYRYNPVAEYMNNLAAEAIEQYVKSWNKDRPVRILEFGAGTGGTSAAILERIKNYDVEYVFTDLSTFFTDRAKENFSEYGFVEYGLFNIDEKPQSQGFEAASFDIIIGANVFHDAKIIKETLKNFRYMLTKEGMLVALEVTTNKIYHKVSIGFIEGFSGYNDERLEKNVPLLSATEWCTAMADCGFTYPASYPKADKEAEVFEQHVMVAYAAHNKEYCEEAQLMKVLREELPSYMMPERIYSLYEIPLSANAKVDYKQLPYEYCGNKNENQEIVLPQTETEQILHEIIKETLDLDKLSTDVNIFTIGADSLKSISVLTKLKSRGIEVSLSNMYKYSTIQEMAAHIDAERAKDAFQSYEPVEVIDFKPDLEHRFDPFPMSDLQESYYIGAHETEGFNSIPTAGYVEIECRNYNHDRLFKVIGRLMERHDMLRAYIDEDGMQHVLKELPDFEIPVTDLRNIGEEEREQYLRKVRKDMVSTRLDLTKAPLFKCVISQMTDDKAILHIYADGQIMDGWSFQLFYTELGTLYRDPELEIEPLKATFRDYIMYREELKKTDKYKQDREFWLNKIPTLPSAGVLPIKNDITELGEVEGIQVECGIPIEQWRQIEKMSQKFGVSAFSVLMTSFAVSVARWNDKRRFLLNIPEFYRPAFSEDIFKVLGECASFLLFTMEDDPNDTFREKVVKTQQQIMELKDHNNFSGMEITREIYRKNNGYNEVLAPLVFGMLPDAQEFEEQFIEIDKNVLKIIYQENHTSQIWIDVNTCVYSDRIEFNYNSLKGLIDPEILESLATMQKSVLYEAAASEAFWNSRVDIALPQKDKEIINQANATEENLSDKTMPMLLDKAFREYAKEVYLHTDTRDYTYGEIRKMVNALAVKLGEMGIMPGDKVAVHIGKGIEQMVAALTCAYMGYVYTPLEYDYSAEFVESALQWIKCQYLLVDTNAAADFAESQVTTLVVDKKLLGKETAAVEYANVKLEDLVAIIHTSGTTGRPKAVMIRQESLVNALLYTNKRFEVIKTDNAFGVTNPSHDMSMYDIFGMAICGAAVTVPQEKFAKDPEVWIKLMRQHKVTIWNSVPAIQEMLMEAVTKEDASYIENLRLVMLGGDYIKPGVLLKLRAVNSDVKMISVGGPTETTLWNIMHEIVEDDLSKDVIPYGKPIANNRYYILNENKKQLPVGVTGTLYCAGIGVANGYCEDEERTGDKFIIWEETGERIYNTGDRGHYREDGTILFDGRDDEQVKINGKRIELVAIESEALAVEKVKGVAAIKAQDNQLVLFYVSDGLEVEDELRGYLMSKLPAYMVPKKYVAIDEIPITINAKVDKKSLAKLYAGRKKEVAPRISATESDVLENILKEKFCELLDLKMDEIDLDSDFFAMGGNSLIAMKLLSQLRENFDVEITLTDLFMTSTIREMKELLEEKNAVLVD</sequence>
<keyword evidence="4" id="KW-0597">Phosphoprotein</keyword>
<dbReference type="GO" id="GO:0005737">
    <property type="term" value="C:cytoplasm"/>
    <property type="evidence" value="ECO:0007669"/>
    <property type="project" value="TreeGrafter"/>
</dbReference>
<feature type="domain" description="Carrier" evidence="8">
    <location>
        <begin position="1326"/>
        <end position="1400"/>
    </location>
</feature>
<dbReference type="PROSITE" id="PS50075">
    <property type="entry name" value="CARRIER"/>
    <property type="match status" value="2"/>
</dbReference>
<dbReference type="PANTHER" id="PTHR45527:SF10">
    <property type="entry name" value="PYOCHELIN SYNTHASE PCHF"/>
    <property type="match status" value="1"/>
</dbReference>
<dbReference type="InterPro" id="IPR029063">
    <property type="entry name" value="SAM-dependent_MTases_sf"/>
</dbReference>
<dbReference type="InterPro" id="IPR036736">
    <property type="entry name" value="ACP-like_sf"/>
</dbReference>
<dbReference type="InterPro" id="IPR009081">
    <property type="entry name" value="PP-bd_ACP"/>
</dbReference>
<organism evidence="9 10">
    <name type="scientific">Mediterraneibacter gnavus</name>
    <name type="common">Ruminococcus gnavus</name>
    <dbReference type="NCBI Taxonomy" id="33038"/>
    <lineage>
        <taxon>Bacteria</taxon>
        <taxon>Bacillati</taxon>
        <taxon>Bacillota</taxon>
        <taxon>Clostridia</taxon>
        <taxon>Lachnospirales</taxon>
        <taxon>Lachnospiraceae</taxon>
        <taxon>Mediterraneibacter</taxon>
    </lineage>
</organism>
<dbReference type="Gene3D" id="3.30.559.10">
    <property type="entry name" value="Chloramphenicol acetyltransferase-like domain"/>
    <property type="match status" value="2"/>
</dbReference>
<dbReference type="Pfam" id="PF00550">
    <property type="entry name" value="PP-binding"/>
    <property type="match status" value="2"/>
</dbReference>
<dbReference type="PROSITE" id="PS00455">
    <property type="entry name" value="AMP_BINDING"/>
    <property type="match status" value="2"/>
</dbReference>
<dbReference type="Pfam" id="PF13193">
    <property type="entry name" value="AMP-binding_C"/>
    <property type="match status" value="1"/>
</dbReference>
<dbReference type="GO" id="GO:0031177">
    <property type="term" value="F:phosphopantetheine binding"/>
    <property type="evidence" value="ECO:0007669"/>
    <property type="project" value="InterPro"/>
</dbReference>
<dbReference type="InterPro" id="IPR042099">
    <property type="entry name" value="ANL_N_sf"/>
</dbReference>
<evidence type="ECO:0000256" key="4">
    <source>
        <dbReference type="ARBA" id="ARBA00022553"/>
    </source>
</evidence>
<dbReference type="GO" id="GO:0009403">
    <property type="term" value="P:toxin biosynthetic process"/>
    <property type="evidence" value="ECO:0007669"/>
    <property type="project" value="UniProtKB-ARBA"/>
</dbReference>
<dbReference type="GO" id="GO:0016874">
    <property type="term" value="F:ligase activity"/>
    <property type="evidence" value="ECO:0007669"/>
    <property type="project" value="UniProtKB-KW"/>
</dbReference>
<dbReference type="CDD" id="cd02440">
    <property type="entry name" value="AdoMet_MTases"/>
    <property type="match status" value="1"/>
</dbReference>
<dbReference type="SMART" id="SM00823">
    <property type="entry name" value="PKS_PP"/>
    <property type="match status" value="2"/>
</dbReference>
<keyword evidence="5" id="KW-0436">Ligase</keyword>